<reference evidence="1 2" key="1">
    <citation type="journal article" date="2014" name="Nat. Commun.">
        <title>Multiple recent horizontal transfers of a large genomic region in cheese making fungi.</title>
        <authorList>
            <person name="Cheeseman K."/>
            <person name="Ropars J."/>
            <person name="Renault P."/>
            <person name="Dupont J."/>
            <person name="Gouzy J."/>
            <person name="Branca A."/>
            <person name="Abraham A.L."/>
            <person name="Ceppi M."/>
            <person name="Conseiller E."/>
            <person name="Debuchy R."/>
            <person name="Malagnac F."/>
            <person name="Goarin A."/>
            <person name="Silar P."/>
            <person name="Lacoste S."/>
            <person name="Sallet E."/>
            <person name="Bensimon A."/>
            <person name="Giraud T."/>
            <person name="Brygoo Y."/>
        </authorList>
    </citation>
    <scope>NUCLEOTIDE SEQUENCE [LARGE SCALE GENOMIC DNA]</scope>
    <source>
        <strain evidence="2">FM 013</strain>
    </source>
</reference>
<evidence type="ECO:0000313" key="2">
    <source>
        <dbReference type="Proteomes" id="UP000053732"/>
    </source>
</evidence>
<organism evidence="1 2">
    <name type="scientific">Penicillium camemberti (strain FM 013)</name>
    <dbReference type="NCBI Taxonomy" id="1429867"/>
    <lineage>
        <taxon>Eukaryota</taxon>
        <taxon>Fungi</taxon>
        <taxon>Dikarya</taxon>
        <taxon>Ascomycota</taxon>
        <taxon>Pezizomycotina</taxon>
        <taxon>Eurotiomycetes</taxon>
        <taxon>Eurotiomycetidae</taxon>
        <taxon>Eurotiales</taxon>
        <taxon>Aspergillaceae</taxon>
        <taxon>Penicillium</taxon>
    </lineage>
</organism>
<dbReference type="EMBL" id="HG793142">
    <property type="protein sequence ID" value="CRL23160.1"/>
    <property type="molecule type" value="Genomic_DNA"/>
</dbReference>
<accession>A0A0G4PA33</accession>
<gene>
    <name evidence="1" type="ORF">PCAMFM013_S009g000100</name>
</gene>
<dbReference type="Proteomes" id="UP000053732">
    <property type="component" value="Unassembled WGS sequence"/>
</dbReference>
<keyword evidence="2" id="KW-1185">Reference proteome</keyword>
<dbReference type="AlphaFoldDB" id="A0A0G4PA33"/>
<protein>
    <submittedName>
        <fullName evidence="1">Str. FM013</fullName>
    </submittedName>
</protein>
<evidence type="ECO:0000313" key="1">
    <source>
        <dbReference type="EMBL" id="CRL23160.1"/>
    </source>
</evidence>
<name>A0A0G4PA33_PENC3</name>
<sequence>MDHIIPNGPMLHRDAQNHLWPTELDVSCLSTLGHPRNLGKCFRLYRPTSTFGIVQSAIQAPEAALGDVDEPFLLMRRRTGHRRVIREMTLKAGSDSNSTSLTSNLFTRRAHTNKLGHLSLKTGENIKDAPASRSDQSSLPLPSFLRQYATHRTRQSSKLEAGVNCMTEEAGRQPGGLMCTPGQARRILAVLFGRSCSTMETLLLLF</sequence>
<proteinExistence type="predicted"/>